<dbReference type="InterPro" id="IPR010730">
    <property type="entry name" value="HET"/>
</dbReference>
<feature type="domain" description="Heterokaryon incompatibility" evidence="2">
    <location>
        <begin position="2"/>
        <end position="124"/>
    </location>
</feature>
<accession>A0AAN6PCS0</accession>
<reference evidence="4" key="1">
    <citation type="journal article" date="2023" name="Mol. Phylogenet. Evol.">
        <title>Genome-scale phylogeny and comparative genomics of the fungal order Sordariales.</title>
        <authorList>
            <person name="Hensen N."/>
            <person name="Bonometti L."/>
            <person name="Westerberg I."/>
            <person name="Brannstrom I.O."/>
            <person name="Guillou S."/>
            <person name="Cros-Aarteil S."/>
            <person name="Calhoun S."/>
            <person name="Haridas S."/>
            <person name="Kuo A."/>
            <person name="Mondo S."/>
            <person name="Pangilinan J."/>
            <person name="Riley R."/>
            <person name="LaButti K."/>
            <person name="Andreopoulos B."/>
            <person name="Lipzen A."/>
            <person name="Chen C."/>
            <person name="Yan M."/>
            <person name="Daum C."/>
            <person name="Ng V."/>
            <person name="Clum A."/>
            <person name="Steindorff A."/>
            <person name="Ohm R.A."/>
            <person name="Martin F."/>
            <person name="Silar P."/>
            <person name="Natvig D.O."/>
            <person name="Lalanne C."/>
            <person name="Gautier V."/>
            <person name="Ament-Velasquez S.L."/>
            <person name="Kruys A."/>
            <person name="Hutchinson M.I."/>
            <person name="Powell A.J."/>
            <person name="Barry K."/>
            <person name="Miller A.N."/>
            <person name="Grigoriev I.V."/>
            <person name="Debuchy R."/>
            <person name="Gladieux P."/>
            <person name="Hiltunen Thoren M."/>
            <person name="Johannesson H."/>
        </authorList>
    </citation>
    <scope>NUCLEOTIDE SEQUENCE [LARGE SCALE GENOMIC DNA]</scope>
    <source>
        <strain evidence="4">CBS 284.82</strain>
    </source>
</reference>
<evidence type="ECO:0000313" key="3">
    <source>
        <dbReference type="EMBL" id="KAK4038501.1"/>
    </source>
</evidence>
<gene>
    <name evidence="3" type="ORF">C8A01DRAFT_17440</name>
</gene>
<keyword evidence="4" id="KW-1185">Reference proteome</keyword>
<evidence type="ECO:0000259" key="2">
    <source>
        <dbReference type="Pfam" id="PF06985"/>
    </source>
</evidence>
<dbReference type="PANTHER" id="PTHR24148">
    <property type="entry name" value="ANKYRIN REPEAT DOMAIN-CONTAINING PROTEIN 39 HOMOLOG-RELATED"/>
    <property type="match status" value="1"/>
</dbReference>
<comment type="caution">
    <text evidence="3">The sequence shown here is derived from an EMBL/GenBank/DDBJ whole genome shotgun (WGS) entry which is preliminary data.</text>
</comment>
<evidence type="ECO:0000256" key="1">
    <source>
        <dbReference type="SAM" id="MobiDB-lite"/>
    </source>
</evidence>
<dbReference type="Proteomes" id="UP001303115">
    <property type="component" value="Unassembled WGS sequence"/>
</dbReference>
<dbReference type="AlphaFoldDB" id="A0AAN6PCS0"/>
<name>A0AAN6PCS0_9PEZI</name>
<dbReference type="PANTHER" id="PTHR24148:SF64">
    <property type="entry name" value="HETEROKARYON INCOMPATIBILITY DOMAIN-CONTAINING PROTEIN"/>
    <property type="match status" value="1"/>
</dbReference>
<feature type="region of interest" description="Disordered" evidence="1">
    <location>
        <begin position="250"/>
        <end position="278"/>
    </location>
</feature>
<dbReference type="InterPro" id="IPR052895">
    <property type="entry name" value="HetReg/Transcr_Mod"/>
</dbReference>
<organism evidence="3 4">
    <name type="scientific">Parachaetomium inaequale</name>
    <dbReference type="NCBI Taxonomy" id="2588326"/>
    <lineage>
        <taxon>Eukaryota</taxon>
        <taxon>Fungi</taxon>
        <taxon>Dikarya</taxon>
        <taxon>Ascomycota</taxon>
        <taxon>Pezizomycotina</taxon>
        <taxon>Sordariomycetes</taxon>
        <taxon>Sordariomycetidae</taxon>
        <taxon>Sordariales</taxon>
        <taxon>Chaetomiaceae</taxon>
        <taxon>Parachaetomium</taxon>
    </lineage>
</organism>
<feature type="compositionally biased region" description="Pro residues" evidence="1">
    <location>
        <begin position="268"/>
        <end position="278"/>
    </location>
</feature>
<evidence type="ECO:0000313" key="4">
    <source>
        <dbReference type="Proteomes" id="UP001303115"/>
    </source>
</evidence>
<dbReference type="EMBL" id="MU854427">
    <property type="protein sequence ID" value="KAK4038501.1"/>
    <property type="molecule type" value="Genomic_DNA"/>
</dbReference>
<protein>
    <submittedName>
        <fullName evidence="3">Heterokaryon incompatibility protein-domain-containing protein</fullName>
    </submittedName>
</protein>
<proteinExistence type="predicted"/>
<feature type="non-terminal residue" evidence="3">
    <location>
        <position position="1"/>
    </location>
</feature>
<feature type="compositionally biased region" description="Basic residues" evidence="1">
    <location>
        <begin position="256"/>
        <end position="267"/>
    </location>
</feature>
<sequence length="278" mass="31952">KPRRLWIDALCICQDDTKEREAQVSIMQHIFAQATDVMAWIGEDNGAPDQRAIDFMRELSAKSKSYIHAEPHGTVSSGERRPLDEQTVDWLESATPFGIVDSIWLDFTALIDRPWFCRIWIVQEVVMGKEVTVQCGPHQFSWGALFNCALFVHEHAQLIQSFAAPDCLRHHSPEKAEFYSNSLPLYHLLRATKNIRSVGYLVSKRQMHRLIEAIAEPAIKQYLLQEPSTKHEPPGHLWGMISPNLRSLNIYSTRPPQKHKHTPRPKPRPQPPFPPYLP</sequence>
<dbReference type="Pfam" id="PF06985">
    <property type="entry name" value="HET"/>
    <property type="match status" value="1"/>
</dbReference>